<accession>A0A7S8MZV7</accession>
<dbReference type="InterPro" id="IPR043839">
    <property type="entry name" value="PafC_HTH"/>
</dbReference>
<dbReference type="PANTHER" id="PTHR34580:SF1">
    <property type="entry name" value="PROTEIN PAFC"/>
    <property type="match status" value="1"/>
</dbReference>
<dbReference type="InterPro" id="IPR028349">
    <property type="entry name" value="PafC-like"/>
</dbReference>
<reference evidence="3 4" key="1">
    <citation type="submission" date="2020-11" db="EMBL/GenBank/DDBJ databases">
        <title>Amino acid is mineralized and recycled by bacteria in oceanic microbiome.</title>
        <authorList>
            <person name="Zheng L.Y."/>
        </authorList>
    </citation>
    <scope>NUCLEOTIDE SEQUENCE [LARGE SCALE GENOMIC DNA]</scope>
    <source>
        <strain evidence="3 4">A32-1</strain>
    </source>
</reference>
<dbReference type="InterPro" id="IPR051534">
    <property type="entry name" value="CBASS_pafABC_assoc_protein"/>
</dbReference>
<evidence type="ECO:0000259" key="1">
    <source>
        <dbReference type="Pfam" id="PF13280"/>
    </source>
</evidence>
<dbReference type="Proteomes" id="UP000594480">
    <property type="component" value="Chromosome"/>
</dbReference>
<dbReference type="PANTHER" id="PTHR34580">
    <property type="match status" value="1"/>
</dbReference>
<evidence type="ECO:0000313" key="4">
    <source>
        <dbReference type="Proteomes" id="UP000594480"/>
    </source>
</evidence>
<organism evidence="3 4">
    <name type="scientific">Microbacterium schleiferi</name>
    <dbReference type="NCBI Taxonomy" id="69362"/>
    <lineage>
        <taxon>Bacteria</taxon>
        <taxon>Bacillati</taxon>
        <taxon>Actinomycetota</taxon>
        <taxon>Actinomycetes</taxon>
        <taxon>Micrococcales</taxon>
        <taxon>Microbacteriaceae</taxon>
        <taxon>Microbacterium</taxon>
    </lineage>
</organism>
<keyword evidence="4" id="KW-1185">Reference proteome</keyword>
<dbReference type="PROSITE" id="PS52050">
    <property type="entry name" value="WYL"/>
    <property type="match status" value="1"/>
</dbReference>
<feature type="domain" description="PafC HTH" evidence="2">
    <location>
        <begin position="11"/>
        <end position="131"/>
    </location>
</feature>
<dbReference type="PIRSF" id="PIRSF016838">
    <property type="entry name" value="PafC"/>
    <property type="match status" value="1"/>
</dbReference>
<dbReference type="Pfam" id="PF13280">
    <property type="entry name" value="WYL"/>
    <property type="match status" value="1"/>
</dbReference>
<evidence type="ECO:0000313" key="3">
    <source>
        <dbReference type="EMBL" id="QPE05778.1"/>
    </source>
</evidence>
<dbReference type="InterPro" id="IPR026881">
    <property type="entry name" value="WYL_dom"/>
</dbReference>
<gene>
    <name evidence="3" type="ORF">IT882_07340</name>
</gene>
<dbReference type="Pfam" id="PF19187">
    <property type="entry name" value="HTH_PafC"/>
    <property type="match status" value="1"/>
</dbReference>
<dbReference type="EMBL" id="CP064760">
    <property type="protein sequence ID" value="QPE05778.1"/>
    <property type="molecule type" value="Genomic_DNA"/>
</dbReference>
<evidence type="ECO:0000259" key="2">
    <source>
        <dbReference type="Pfam" id="PF19187"/>
    </source>
</evidence>
<dbReference type="KEGG" id="msf:IT882_07340"/>
<dbReference type="AlphaFoldDB" id="A0A7S8MZV7"/>
<protein>
    <submittedName>
        <fullName evidence="3">WYL domain-containing protein</fullName>
    </submittedName>
</protein>
<name>A0A7S8MZV7_9MICO</name>
<feature type="domain" description="WYL" evidence="1">
    <location>
        <begin position="153"/>
        <end position="217"/>
    </location>
</feature>
<proteinExistence type="predicted"/>
<sequence length="325" mass="34821">MSGSSVATDRAALLLQLVPYLISKGEVSVAEAADEFDVTPAQMRTMVRGLTVIGLPGDSGYWQMANELFDIDWDLLDERDLIAITNSVGLERAPRLTAREAAALLAGLQLAATIPGVGDSQLYADLLAKLARGASRAPAAVVVASEPVDAVRRLVADALARRVAVSFTYKTPEGSPTTRTVDPVKVLIAQGQWYLQGWCHLREAMRTFHLDRVSELALTDIPITHGQEVVPGWFADTGDHAADEVIVTLAFPASVAPLLGDYLDRATVTTSAGVTTARMRVADEVSLRRLAARRGGEVRIVAPLGAREAAREWAEAGLAQYPERG</sequence>